<sequence>MPSKDEPQARMMCLDDAGRADCHFMDKISPLKEIPEEVVARESLIAISYLLPDKTLVRKLSENSNGAENLSEGKNYHDEAENYISELISISNSESPDIEDLPVALGELNS</sequence>
<keyword evidence="2" id="KW-1185">Reference proteome</keyword>
<dbReference type="Pfam" id="PF21737">
    <property type="entry name" value="DUF6865"/>
    <property type="match status" value="1"/>
</dbReference>
<evidence type="ECO:0000313" key="2">
    <source>
        <dbReference type="Proteomes" id="UP001314170"/>
    </source>
</evidence>
<dbReference type="Proteomes" id="UP001314170">
    <property type="component" value="Unassembled WGS sequence"/>
</dbReference>
<organism evidence="1 2">
    <name type="scientific">Dovyalis caffra</name>
    <dbReference type="NCBI Taxonomy" id="77055"/>
    <lineage>
        <taxon>Eukaryota</taxon>
        <taxon>Viridiplantae</taxon>
        <taxon>Streptophyta</taxon>
        <taxon>Embryophyta</taxon>
        <taxon>Tracheophyta</taxon>
        <taxon>Spermatophyta</taxon>
        <taxon>Magnoliopsida</taxon>
        <taxon>eudicotyledons</taxon>
        <taxon>Gunneridae</taxon>
        <taxon>Pentapetalae</taxon>
        <taxon>rosids</taxon>
        <taxon>fabids</taxon>
        <taxon>Malpighiales</taxon>
        <taxon>Salicaceae</taxon>
        <taxon>Flacourtieae</taxon>
        <taxon>Dovyalis</taxon>
    </lineage>
</organism>
<accession>A0AAV1SFQ0</accession>
<gene>
    <name evidence="1" type="ORF">DCAF_LOCUS21970</name>
</gene>
<dbReference type="AlphaFoldDB" id="A0AAV1SFQ0"/>
<dbReference type="PANTHER" id="PTHR35282:SF2">
    <property type="entry name" value="F5D14.24 PROTEIN"/>
    <property type="match status" value="1"/>
</dbReference>
<evidence type="ECO:0000313" key="1">
    <source>
        <dbReference type="EMBL" id="CAK7349257.1"/>
    </source>
</evidence>
<dbReference type="InterPro" id="IPR049198">
    <property type="entry name" value="DUF6865"/>
</dbReference>
<dbReference type="PANTHER" id="PTHR35282">
    <property type="entry name" value="F5D14.24 PROTEIN"/>
    <property type="match status" value="1"/>
</dbReference>
<proteinExistence type="predicted"/>
<reference evidence="1 2" key="1">
    <citation type="submission" date="2024-01" db="EMBL/GenBank/DDBJ databases">
        <authorList>
            <person name="Waweru B."/>
        </authorList>
    </citation>
    <scope>NUCLEOTIDE SEQUENCE [LARGE SCALE GENOMIC DNA]</scope>
</reference>
<protein>
    <submittedName>
        <fullName evidence="1">Uncharacterized protein</fullName>
    </submittedName>
</protein>
<comment type="caution">
    <text evidence="1">The sequence shown here is derived from an EMBL/GenBank/DDBJ whole genome shotgun (WGS) entry which is preliminary data.</text>
</comment>
<dbReference type="EMBL" id="CAWUPB010001173">
    <property type="protein sequence ID" value="CAK7349257.1"/>
    <property type="molecule type" value="Genomic_DNA"/>
</dbReference>
<name>A0AAV1SFQ0_9ROSI</name>